<reference evidence="1 2" key="1">
    <citation type="journal article" date="2018" name="New Phytol.">
        <title>Phylogenomics of Endogonaceae and evolution of mycorrhizas within Mucoromycota.</title>
        <authorList>
            <person name="Chang Y."/>
            <person name="Desiro A."/>
            <person name="Na H."/>
            <person name="Sandor L."/>
            <person name="Lipzen A."/>
            <person name="Clum A."/>
            <person name="Barry K."/>
            <person name="Grigoriev I.V."/>
            <person name="Martin F.M."/>
            <person name="Stajich J.E."/>
            <person name="Smith M.E."/>
            <person name="Bonito G."/>
            <person name="Spatafora J.W."/>
        </authorList>
    </citation>
    <scope>NUCLEOTIDE SEQUENCE [LARGE SCALE GENOMIC DNA]</scope>
    <source>
        <strain evidence="1 2">AD002</strain>
    </source>
</reference>
<dbReference type="SUPFAM" id="SSF56112">
    <property type="entry name" value="Protein kinase-like (PK-like)"/>
    <property type="match status" value="1"/>
</dbReference>
<name>A0A433Q1L3_9FUNG</name>
<dbReference type="Proteomes" id="UP000274822">
    <property type="component" value="Unassembled WGS sequence"/>
</dbReference>
<dbReference type="Gene3D" id="1.10.510.10">
    <property type="entry name" value="Transferase(Phosphotransferase) domain 1"/>
    <property type="match status" value="1"/>
</dbReference>
<evidence type="ECO:0000313" key="2">
    <source>
        <dbReference type="Proteomes" id="UP000274822"/>
    </source>
</evidence>
<protein>
    <recommendedName>
        <fullName evidence="3">Protein kinase domain-containing protein</fullName>
    </recommendedName>
</protein>
<gene>
    <name evidence="1" type="ORF">BC938DRAFT_474779</name>
</gene>
<evidence type="ECO:0000313" key="1">
    <source>
        <dbReference type="EMBL" id="RUS23680.1"/>
    </source>
</evidence>
<sequence>MHISIDVKHYNVVATVEADEIHTNGIGHRNIKSRNSLYTRASDGRTRFCWADLGLAASIEEDELWPVGWHRGVYIAGNCCETEPYTIRFLLISGPYGLGETDLTKPDLAENDLGESDLAEPDLAGNDLSEHHLAQPIGQVCQPALETRTGRRPKFPHRHRRVSGKLCQC</sequence>
<dbReference type="InterPro" id="IPR011009">
    <property type="entry name" value="Kinase-like_dom_sf"/>
</dbReference>
<organism evidence="1 2">
    <name type="scientific">Jimgerdemannia flammicorona</name>
    <dbReference type="NCBI Taxonomy" id="994334"/>
    <lineage>
        <taxon>Eukaryota</taxon>
        <taxon>Fungi</taxon>
        <taxon>Fungi incertae sedis</taxon>
        <taxon>Mucoromycota</taxon>
        <taxon>Mucoromycotina</taxon>
        <taxon>Endogonomycetes</taxon>
        <taxon>Endogonales</taxon>
        <taxon>Endogonaceae</taxon>
        <taxon>Jimgerdemannia</taxon>
    </lineage>
</organism>
<accession>A0A433Q1L3</accession>
<comment type="caution">
    <text evidence="1">The sequence shown here is derived from an EMBL/GenBank/DDBJ whole genome shotgun (WGS) entry which is preliminary data.</text>
</comment>
<proteinExistence type="predicted"/>
<dbReference type="EMBL" id="RBNJ01018936">
    <property type="protein sequence ID" value="RUS23680.1"/>
    <property type="molecule type" value="Genomic_DNA"/>
</dbReference>
<dbReference type="AlphaFoldDB" id="A0A433Q1L3"/>
<evidence type="ECO:0008006" key="3">
    <source>
        <dbReference type="Google" id="ProtNLM"/>
    </source>
</evidence>
<keyword evidence="2" id="KW-1185">Reference proteome</keyword>